<dbReference type="InterPro" id="IPR036390">
    <property type="entry name" value="WH_DNA-bd_sf"/>
</dbReference>
<dbReference type="Proteomes" id="UP000199365">
    <property type="component" value="Unassembled WGS sequence"/>
</dbReference>
<evidence type="ECO:0000313" key="6">
    <source>
        <dbReference type="EMBL" id="SDR49774.1"/>
    </source>
</evidence>
<dbReference type="CDD" id="cd07377">
    <property type="entry name" value="WHTH_GntR"/>
    <property type="match status" value="1"/>
</dbReference>
<sequence length="231" mass="25022">MNTEADTTAASGAQGQSSAPIMHQQLSHLVTARLREAIVSGTYAPGERLVEGRIAQELDVSRVPVREALRALASEGLVEVRPRHGAVVASLQPSAAREMIQIRATLEGLNARLAAEHRTPELVGQIEQVLAEGKAKVDAGETADLLELNARFHDLLYAAGANTILSDLMRSLRDRTRMLFTNASDAEVRQTWDEHAAILRAVQSGDATLSALLAERHVMRAAQHYLANNAR</sequence>
<dbReference type="Gene3D" id="1.20.120.530">
    <property type="entry name" value="GntR ligand-binding domain-like"/>
    <property type="match status" value="1"/>
</dbReference>
<keyword evidence="7" id="KW-1185">Reference proteome</keyword>
<dbReference type="SUPFAM" id="SSF48008">
    <property type="entry name" value="GntR ligand-binding domain-like"/>
    <property type="match status" value="1"/>
</dbReference>
<evidence type="ECO:0000313" key="7">
    <source>
        <dbReference type="Proteomes" id="UP000199365"/>
    </source>
</evidence>
<dbReference type="GO" id="GO:0003677">
    <property type="term" value="F:DNA binding"/>
    <property type="evidence" value="ECO:0007669"/>
    <property type="project" value="UniProtKB-KW"/>
</dbReference>
<evidence type="ECO:0000256" key="2">
    <source>
        <dbReference type="ARBA" id="ARBA00023125"/>
    </source>
</evidence>
<evidence type="ECO:0000259" key="5">
    <source>
        <dbReference type="PROSITE" id="PS50949"/>
    </source>
</evidence>
<feature type="compositionally biased region" description="Low complexity" evidence="4">
    <location>
        <begin position="9"/>
        <end position="19"/>
    </location>
</feature>
<keyword evidence="2" id="KW-0238">DNA-binding</keyword>
<proteinExistence type="predicted"/>
<feature type="region of interest" description="Disordered" evidence="4">
    <location>
        <begin position="1"/>
        <end position="20"/>
    </location>
</feature>
<protein>
    <submittedName>
        <fullName evidence="6">Transcriptional regulator, GntR family</fullName>
    </submittedName>
</protein>
<evidence type="ECO:0000256" key="4">
    <source>
        <dbReference type="SAM" id="MobiDB-lite"/>
    </source>
</evidence>
<dbReference type="Gene3D" id="1.10.10.10">
    <property type="entry name" value="Winged helix-like DNA-binding domain superfamily/Winged helix DNA-binding domain"/>
    <property type="match status" value="1"/>
</dbReference>
<dbReference type="PROSITE" id="PS50949">
    <property type="entry name" value="HTH_GNTR"/>
    <property type="match status" value="1"/>
</dbReference>
<accession>A0A1H1JIH8</accession>
<dbReference type="Pfam" id="PF00392">
    <property type="entry name" value="GntR"/>
    <property type="match status" value="1"/>
</dbReference>
<dbReference type="RefSeq" id="WP_090807619.1">
    <property type="nucleotide sequence ID" value="NZ_FNKX01000002.1"/>
</dbReference>
<keyword evidence="1" id="KW-0805">Transcription regulation</keyword>
<evidence type="ECO:0000256" key="3">
    <source>
        <dbReference type="ARBA" id="ARBA00023163"/>
    </source>
</evidence>
<dbReference type="SMART" id="SM00895">
    <property type="entry name" value="FCD"/>
    <property type="match status" value="1"/>
</dbReference>
<dbReference type="PANTHER" id="PTHR43537">
    <property type="entry name" value="TRANSCRIPTIONAL REGULATOR, GNTR FAMILY"/>
    <property type="match status" value="1"/>
</dbReference>
<dbReference type="GO" id="GO:0003700">
    <property type="term" value="F:DNA-binding transcription factor activity"/>
    <property type="evidence" value="ECO:0007669"/>
    <property type="project" value="InterPro"/>
</dbReference>
<dbReference type="InterPro" id="IPR008920">
    <property type="entry name" value="TF_FadR/GntR_C"/>
</dbReference>
<dbReference type="InterPro" id="IPR000524">
    <property type="entry name" value="Tscrpt_reg_HTH_GntR"/>
</dbReference>
<organism evidence="6 7">
    <name type="scientific">Paraburkholderia tuberum</name>
    <dbReference type="NCBI Taxonomy" id="157910"/>
    <lineage>
        <taxon>Bacteria</taxon>
        <taxon>Pseudomonadati</taxon>
        <taxon>Pseudomonadota</taxon>
        <taxon>Betaproteobacteria</taxon>
        <taxon>Burkholderiales</taxon>
        <taxon>Burkholderiaceae</taxon>
        <taxon>Paraburkholderia</taxon>
    </lineage>
</organism>
<dbReference type="STRING" id="157910.SAMN05445850_4926"/>
<reference evidence="7" key="1">
    <citation type="submission" date="2016-10" db="EMBL/GenBank/DDBJ databases">
        <authorList>
            <person name="Varghese N."/>
            <person name="Submissions S."/>
        </authorList>
    </citation>
    <scope>NUCLEOTIDE SEQUENCE [LARGE SCALE GENOMIC DNA]</scope>
    <source>
        <strain evidence="7">DUS833</strain>
    </source>
</reference>
<dbReference type="SUPFAM" id="SSF46785">
    <property type="entry name" value="Winged helix' DNA-binding domain"/>
    <property type="match status" value="1"/>
</dbReference>
<dbReference type="InterPro" id="IPR036388">
    <property type="entry name" value="WH-like_DNA-bd_sf"/>
</dbReference>
<dbReference type="InterPro" id="IPR011711">
    <property type="entry name" value="GntR_C"/>
</dbReference>
<name>A0A1H1JIH8_9BURK</name>
<keyword evidence="3" id="KW-0804">Transcription</keyword>
<dbReference type="PANTHER" id="PTHR43537:SF49">
    <property type="entry name" value="TRANSCRIPTIONAL REGULATORY PROTEIN"/>
    <property type="match status" value="1"/>
</dbReference>
<dbReference type="AlphaFoldDB" id="A0A1H1JIH8"/>
<dbReference type="PRINTS" id="PR00035">
    <property type="entry name" value="HTHGNTR"/>
</dbReference>
<dbReference type="SMART" id="SM00345">
    <property type="entry name" value="HTH_GNTR"/>
    <property type="match status" value="1"/>
</dbReference>
<dbReference type="Pfam" id="PF07729">
    <property type="entry name" value="FCD"/>
    <property type="match status" value="1"/>
</dbReference>
<gene>
    <name evidence="6" type="ORF">SAMN05445850_4926</name>
</gene>
<dbReference type="EMBL" id="FNKX01000002">
    <property type="protein sequence ID" value="SDR49774.1"/>
    <property type="molecule type" value="Genomic_DNA"/>
</dbReference>
<evidence type="ECO:0000256" key="1">
    <source>
        <dbReference type="ARBA" id="ARBA00023015"/>
    </source>
</evidence>
<feature type="domain" description="HTH gntR-type" evidence="5">
    <location>
        <begin position="24"/>
        <end position="91"/>
    </location>
</feature>